<comment type="caution">
    <text evidence="1">The sequence shown here is derived from an EMBL/GenBank/DDBJ whole genome shotgun (WGS) entry which is preliminary data.</text>
</comment>
<sequence>MPEFPFSDEGPEGEDDDVRAIEVVVILQGPYDHSEETDPVVDIAMDVTEEYDWWTGISVRHAARDSDRAEEAECKGIVV</sequence>
<organism evidence="1 2">
    <name type="scientific">Salinibacter ruber</name>
    <dbReference type="NCBI Taxonomy" id="146919"/>
    <lineage>
        <taxon>Bacteria</taxon>
        <taxon>Pseudomonadati</taxon>
        <taxon>Rhodothermota</taxon>
        <taxon>Rhodothermia</taxon>
        <taxon>Rhodothermales</taxon>
        <taxon>Salinibacteraceae</taxon>
        <taxon>Salinibacter</taxon>
    </lineage>
</organism>
<evidence type="ECO:0000313" key="1">
    <source>
        <dbReference type="EMBL" id="MCS3678345.1"/>
    </source>
</evidence>
<dbReference type="EMBL" id="JANUAU010000007">
    <property type="protein sequence ID" value="MCS3678345.1"/>
    <property type="molecule type" value="Genomic_DNA"/>
</dbReference>
<proteinExistence type="predicted"/>
<reference evidence="1" key="1">
    <citation type="submission" date="2022-08" db="EMBL/GenBank/DDBJ databases">
        <title>Genomic Encyclopedia of Type Strains, Phase V (KMG-V): Genome sequencing to study the core and pangenomes of soil and plant-associated prokaryotes.</title>
        <authorList>
            <person name="Whitman W."/>
        </authorList>
    </citation>
    <scope>NUCLEOTIDE SEQUENCE</scope>
    <source>
        <strain evidence="1">0</strain>
    </source>
</reference>
<name>A0A9X2TCG2_9BACT</name>
<gene>
    <name evidence="1" type="ORF">GGP71_002276</name>
</gene>
<protein>
    <submittedName>
        <fullName evidence="1">Uncharacterized protein</fullName>
    </submittedName>
</protein>
<evidence type="ECO:0000313" key="2">
    <source>
        <dbReference type="Proteomes" id="UP001155027"/>
    </source>
</evidence>
<accession>A0A9X2TCG2</accession>
<dbReference type="Proteomes" id="UP001155027">
    <property type="component" value="Unassembled WGS sequence"/>
</dbReference>
<dbReference type="AlphaFoldDB" id="A0A9X2TCG2"/>
<dbReference type="RefSeq" id="WP_259080574.1">
    <property type="nucleotide sequence ID" value="NZ_JANUAU010000007.1"/>
</dbReference>